<dbReference type="Proteomes" id="UP000494201">
    <property type="component" value="Unassembled WGS sequence"/>
</dbReference>
<dbReference type="GeneID" id="56499889"/>
<keyword evidence="4 5" id="KW-0472">Membrane</keyword>
<feature type="transmembrane region" description="Helical" evidence="5">
    <location>
        <begin position="31"/>
        <end position="57"/>
    </location>
</feature>
<dbReference type="InterPro" id="IPR020846">
    <property type="entry name" value="MFS_dom"/>
</dbReference>
<feature type="transmembrane region" description="Helical" evidence="5">
    <location>
        <begin position="99"/>
        <end position="116"/>
    </location>
</feature>
<dbReference type="PROSITE" id="PS50850">
    <property type="entry name" value="MFS"/>
    <property type="match status" value="1"/>
</dbReference>
<dbReference type="GO" id="GO:0005886">
    <property type="term" value="C:plasma membrane"/>
    <property type="evidence" value="ECO:0007669"/>
    <property type="project" value="TreeGrafter"/>
</dbReference>
<evidence type="ECO:0000256" key="2">
    <source>
        <dbReference type="ARBA" id="ARBA00022692"/>
    </source>
</evidence>
<dbReference type="InterPro" id="IPR005829">
    <property type="entry name" value="Sugar_transporter_CS"/>
</dbReference>
<feature type="transmembrane region" description="Helical" evidence="5">
    <location>
        <begin position="328"/>
        <end position="345"/>
    </location>
</feature>
<feature type="transmembrane region" description="Helical" evidence="5">
    <location>
        <begin position="300"/>
        <end position="321"/>
    </location>
</feature>
<accession>A0A6P2G6F7</accession>
<proteinExistence type="predicted"/>
<dbReference type="Gene3D" id="1.20.1250.20">
    <property type="entry name" value="MFS general substrate transporter like domains"/>
    <property type="match status" value="1"/>
</dbReference>
<dbReference type="AlphaFoldDB" id="A0A6P2G6F7"/>
<evidence type="ECO:0000313" key="7">
    <source>
        <dbReference type="EMBL" id="VVU49157.1"/>
    </source>
</evidence>
<feature type="transmembrane region" description="Helical" evidence="5">
    <location>
        <begin position="187"/>
        <end position="206"/>
    </location>
</feature>
<feature type="transmembrane region" description="Helical" evidence="5">
    <location>
        <begin position="128"/>
        <end position="146"/>
    </location>
</feature>
<feature type="domain" description="Major facilitator superfamily (MFS) profile" evidence="6">
    <location>
        <begin position="31"/>
        <end position="441"/>
    </location>
</feature>
<keyword evidence="3 5" id="KW-1133">Transmembrane helix</keyword>
<evidence type="ECO:0000256" key="4">
    <source>
        <dbReference type="ARBA" id="ARBA00023136"/>
    </source>
</evidence>
<evidence type="ECO:0000256" key="5">
    <source>
        <dbReference type="SAM" id="Phobius"/>
    </source>
</evidence>
<keyword evidence="2 5" id="KW-0812">Transmembrane</keyword>
<dbReference type="Pfam" id="PF07690">
    <property type="entry name" value="MFS_1"/>
    <property type="match status" value="1"/>
</dbReference>
<dbReference type="CDD" id="cd17365">
    <property type="entry name" value="MFS_PcaK_like"/>
    <property type="match status" value="1"/>
</dbReference>
<dbReference type="SUPFAM" id="SSF103473">
    <property type="entry name" value="MFS general substrate transporter"/>
    <property type="match status" value="1"/>
</dbReference>
<feature type="transmembrane region" description="Helical" evidence="5">
    <location>
        <begin position="158"/>
        <end position="181"/>
    </location>
</feature>
<dbReference type="GO" id="GO:0046943">
    <property type="term" value="F:carboxylic acid transmembrane transporter activity"/>
    <property type="evidence" value="ECO:0007669"/>
    <property type="project" value="TreeGrafter"/>
</dbReference>
<protein>
    <submittedName>
        <fullName evidence="7">MFS transporter</fullName>
    </submittedName>
</protein>
<dbReference type="InterPro" id="IPR036259">
    <property type="entry name" value="MFS_trans_sf"/>
</dbReference>
<feature type="transmembrane region" description="Helical" evidence="5">
    <location>
        <begin position="69"/>
        <end position="87"/>
    </location>
</feature>
<name>A0A6P2G6F7_9BURK</name>
<dbReference type="PANTHER" id="PTHR23508">
    <property type="entry name" value="CARBOXYLIC ACID TRANSPORTER PROTEIN HOMOLOG"/>
    <property type="match status" value="1"/>
</dbReference>
<feature type="transmembrane region" description="Helical" evidence="5">
    <location>
        <begin position="387"/>
        <end position="409"/>
    </location>
</feature>
<dbReference type="PROSITE" id="PS00217">
    <property type="entry name" value="SUGAR_TRANSPORT_2"/>
    <property type="match status" value="1"/>
</dbReference>
<organism evidence="7 8">
    <name type="scientific">Burkholderia anthina</name>
    <dbReference type="NCBI Taxonomy" id="179879"/>
    <lineage>
        <taxon>Bacteria</taxon>
        <taxon>Pseudomonadati</taxon>
        <taxon>Pseudomonadota</taxon>
        <taxon>Betaproteobacteria</taxon>
        <taxon>Burkholderiales</taxon>
        <taxon>Burkholderiaceae</taxon>
        <taxon>Burkholderia</taxon>
        <taxon>Burkholderia cepacia complex</taxon>
    </lineage>
</organism>
<dbReference type="PANTHER" id="PTHR23508:SF10">
    <property type="entry name" value="CARBOXYLIC ACID TRANSPORTER PROTEIN HOMOLOG"/>
    <property type="match status" value="1"/>
</dbReference>
<evidence type="ECO:0000259" key="6">
    <source>
        <dbReference type="PROSITE" id="PS50850"/>
    </source>
</evidence>
<feature type="transmembrane region" description="Helical" evidence="5">
    <location>
        <begin position="415"/>
        <end position="437"/>
    </location>
</feature>
<dbReference type="EMBL" id="CABVLY010000005">
    <property type="protein sequence ID" value="VVU49157.1"/>
    <property type="molecule type" value="Genomic_DNA"/>
</dbReference>
<evidence type="ECO:0000256" key="1">
    <source>
        <dbReference type="ARBA" id="ARBA00004141"/>
    </source>
</evidence>
<evidence type="ECO:0000256" key="3">
    <source>
        <dbReference type="ARBA" id="ARBA00022989"/>
    </source>
</evidence>
<gene>
    <name evidence="7" type="ORF">BAN20980_01856</name>
</gene>
<dbReference type="InterPro" id="IPR011701">
    <property type="entry name" value="MFS"/>
</dbReference>
<reference evidence="7 8" key="1">
    <citation type="submission" date="2019-09" db="EMBL/GenBank/DDBJ databases">
        <authorList>
            <person name="Depoorter E."/>
        </authorList>
    </citation>
    <scope>NUCLEOTIDE SEQUENCE [LARGE SCALE GENOMIC DNA]</scope>
    <source>
        <strain evidence="7">LMG 20980</strain>
    </source>
</reference>
<comment type="subcellular location">
    <subcellularLocation>
        <location evidence="1">Membrane</location>
        <topology evidence="1">Multi-pass membrane protein</topology>
    </subcellularLocation>
</comment>
<evidence type="ECO:0000313" key="8">
    <source>
        <dbReference type="Proteomes" id="UP000494201"/>
    </source>
</evidence>
<dbReference type="RefSeq" id="WP_239007788.1">
    <property type="nucleotide sequence ID" value="NZ_CABVLY010000005.1"/>
</dbReference>
<sequence length="441" mass="46596">MSEIRGTGFAAVRGHTRSDAPEMPHWVTVRVIALCFFAILAEGYDVGIYGAVLPALVDERAWGLTPTQFGVLGSYALIGMLVGAVLVGALSDVSGRKKTLIACIGVFSITMAWASLARTPAEFGWCRFIGGLGLGGVIPTASALTIEYSPVRRRSFNYALMYSGYALGGVLIALLSLWFVQESGWRALFRIGAFPLLAIPVMVWGLPESITFLRSRGRMREADELAARLGIVVLDQDSGASVSRAPRLIERIGSLFGPFSIRATLLFWIAFFMGLLLIYGLNTWLPQMMRSAGYPLGSSLALLLALNLAAAIGSLVSGAAADRWGSRRVIGISYLIAACSIALLATRPGTLFTYALVGMAGVGSISTTLVMNAYVAKYFPPGVRATALGLALGFGRLGAIAGPLLGGVLVSHHVSVASCFHVFAAAGVIAALAVFLIRDRA</sequence>
<feature type="transmembrane region" description="Helical" evidence="5">
    <location>
        <begin position="351"/>
        <end position="375"/>
    </location>
</feature>
<feature type="transmembrane region" description="Helical" evidence="5">
    <location>
        <begin position="259"/>
        <end position="280"/>
    </location>
</feature>